<protein>
    <recommendedName>
        <fullName evidence="2">DUF669 domain-containing protein</fullName>
    </recommendedName>
</protein>
<sequence>MNLAELMSMPVLEGGAFEPLPKGKYKVAVDSCTFGPSKNNKPMFTMDFVVSEVIATESNLPHEKLEGRSIRNWMVLAFKNGLHWDLPKVCDLSGNPLPDDPAKRDETFFENVAAGLVGATVTIVVGNRVNNITKEVIEGETTVDRVAWDEAKTKKKSKASKIEL</sequence>
<dbReference type="EMBL" id="BK014997">
    <property type="protein sequence ID" value="DAD86303.1"/>
    <property type="molecule type" value="Genomic_DNA"/>
</dbReference>
<reference evidence="1" key="1">
    <citation type="journal article" date="2021" name="Proc. Natl. Acad. Sci. U.S.A.">
        <title>A Catalog of Tens of Thousands of Viruses from Human Metagenomes Reveals Hidden Associations with Chronic Diseases.</title>
        <authorList>
            <person name="Tisza M.J."/>
            <person name="Buck C.B."/>
        </authorList>
    </citation>
    <scope>NUCLEOTIDE SEQUENCE</scope>
    <source>
        <strain evidence="1">Ctsus30</strain>
    </source>
</reference>
<evidence type="ECO:0000313" key="1">
    <source>
        <dbReference type="EMBL" id="DAD86303.1"/>
    </source>
</evidence>
<name>A0A8S5MW31_9CAUD</name>
<proteinExistence type="predicted"/>
<organism evidence="1">
    <name type="scientific">Siphoviridae sp. ctsus30</name>
    <dbReference type="NCBI Taxonomy" id="2826488"/>
    <lineage>
        <taxon>Viruses</taxon>
        <taxon>Duplodnaviria</taxon>
        <taxon>Heunggongvirae</taxon>
        <taxon>Uroviricota</taxon>
        <taxon>Caudoviricetes</taxon>
    </lineage>
</organism>
<accession>A0A8S5MW31</accession>
<evidence type="ECO:0008006" key="2">
    <source>
        <dbReference type="Google" id="ProtNLM"/>
    </source>
</evidence>